<dbReference type="Proteomes" id="UP000325579">
    <property type="component" value="Unassembled WGS sequence"/>
</dbReference>
<organism evidence="1 2">
    <name type="scientific">Aspergillus pseudonomiae</name>
    <dbReference type="NCBI Taxonomy" id="1506151"/>
    <lineage>
        <taxon>Eukaryota</taxon>
        <taxon>Fungi</taxon>
        <taxon>Dikarya</taxon>
        <taxon>Ascomycota</taxon>
        <taxon>Pezizomycotina</taxon>
        <taxon>Eurotiomycetes</taxon>
        <taxon>Eurotiomycetidae</taxon>
        <taxon>Eurotiales</taxon>
        <taxon>Aspergillaceae</taxon>
        <taxon>Aspergillus</taxon>
        <taxon>Aspergillus subgen. Circumdati</taxon>
    </lineage>
</organism>
<evidence type="ECO:0000313" key="2">
    <source>
        <dbReference type="Proteomes" id="UP000325579"/>
    </source>
</evidence>
<gene>
    <name evidence="1" type="ORF">BDV37DRAFT_283413</name>
</gene>
<protein>
    <submittedName>
        <fullName evidence="1">Uncharacterized protein</fullName>
    </submittedName>
</protein>
<accession>A0A5N6HQD1</accession>
<dbReference type="RefSeq" id="XP_031941048.1">
    <property type="nucleotide sequence ID" value="XM_032087284.1"/>
</dbReference>
<dbReference type="OrthoDB" id="5416097at2759"/>
<accession>A0A5N7DBX3</accession>
<dbReference type="EMBL" id="ML736773">
    <property type="protein sequence ID" value="KAE8403729.1"/>
    <property type="molecule type" value="Genomic_DNA"/>
</dbReference>
<proteinExistence type="predicted"/>
<keyword evidence="2" id="KW-1185">Reference proteome</keyword>
<evidence type="ECO:0000313" key="1">
    <source>
        <dbReference type="EMBL" id="KAE8403729.1"/>
    </source>
</evidence>
<dbReference type="AlphaFoldDB" id="A0A5N7DBX3"/>
<reference evidence="1 2" key="1">
    <citation type="submission" date="2019-04" db="EMBL/GenBank/DDBJ databases">
        <authorList>
            <consortium name="DOE Joint Genome Institute"/>
            <person name="Mondo S."/>
            <person name="Kjaerbolling I."/>
            <person name="Vesth T."/>
            <person name="Frisvad J.C."/>
            <person name="Nybo J.L."/>
            <person name="Theobald S."/>
            <person name="Kildgaard S."/>
            <person name="Isbrandt T."/>
            <person name="Kuo A."/>
            <person name="Sato A."/>
            <person name="Lyhne E.K."/>
            <person name="Kogle M.E."/>
            <person name="Wiebenga A."/>
            <person name="Kun R.S."/>
            <person name="Lubbers R.J."/>
            <person name="Makela M.R."/>
            <person name="Barry K."/>
            <person name="Chovatia M."/>
            <person name="Clum A."/>
            <person name="Daum C."/>
            <person name="Haridas S."/>
            <person name="He G."/>
            <person name="LaButti K."/>
            <person name="Lipzen A."/>
            <person name="Riley R."/>
            <person name="Salamov A."/>
            <person name="Simmons B.A."/>
            <person name="Magnuson J.K."/>
            <person name="Henrissat B."/>
            <person name="Mortensen U.H."/>
            <person name="Larsen T.O."/>
            <person name="Devries R.P."/>
            <person name="Grigoriev I.V."/>
            <person name="Machida M."/>
            <person name="Baker S.E."/>
            <person name="Andersen M.R."/>
            <person name="Cantor M.N."/>
            <person name="Hua S.X."/>
        </authorList>
    </citation>
    <scope>NUCLEOTIDE SEQUENCE [LARGE SCALE GENOMIC DNA]</scope>
    <source>
        <strain evidence="1 2">CBS 119388</strain>
    </source>
</reference>
<sequence>MPLRLLCTTSEAQHALPLDPSACPRTMNIPLQCGSGGYLYSPQVAMVVPPSLPSDLKASSRNARLWNCDTGEPIYSGQLMTIRTRDPEVIPPPIILSFILYQDMGDCCCHSRKEDKQYSQKAYHLQPSLYRL</sequence>
<dbReference type="GeneID" id="43671975"/>
<name>A0A5N7DBX3_9EURO</name>